<name>A0A6C0I108_9ZZZZ</name>
<organism evidence="1">
    <name type="scientific">viral metagenome</name>
    <dbReference type="NCBI Taxonomy" id="1070528"/>
    <lineage>
        <taxon>unclassified sequences</taxon>
        <taxon>metagenomes</taxon>
        <taxon>organismal metagenomes</taxon>
    </lineage>
</organism>
<protein>
    <submittedName>
        <fullName evidence="1">Uncharacterized protein</fullName>
    </submittedName>
</protein>
<sequence>MAYIEITHNSENYIELLKQKDKIYIKYSDIKPSDYLVKTSDTISGYYDVKYFTINTRQFNTDDFFSNYKIICGDFFCGEGFLQKIDKTIPNKEWAFRM</sequence>
<proteinExistence type="predicted"/>
<accession>A0A6C0I108</accession>
<reference evidence="1" key="1">
    <citation type="journal article" date="2020" name="Nature">
        <title>Giant virus diversity and host interactions through global metagenomics.</title>
        <authorList>
            <person name="Schulz F."/>
            <person name="Roux S."/>
            <person name="Paez-Espino D."/>
            <person name="Jungbluth S."/>
            <person name="Walsh D.A."/>
            <person name="Denef V.J."/>
            <person name="McMahon K.D."/>
            <person name="Konstantinidis K.T."/>
            <person name="Eloe-Fadrosh E.A."/>
            <person name="Kyrpides N.C."/>
            <person name="Woyke T."/>
        </authorList>
    </citation>
    <scope>NUCLEOTIDE SEQUENCE</scope>
    <source>
        <strain evidence="1">GVMAG-M-3300023184-182</strain>
    </source>
</reference>
<evidence type="ECO:0000313" key="1">
    <source>
        <dbReference type="EMBL" id="QHT85803.1"/>
    </source>
</evidence>
<dbReference type="AlphaFoldDB" id="A0A6C0I108"/>
<dbReference type="EMBL" id="MN740045">
    <property type="protein sequence ID" value="QHT85803.1"/>
    <property type="molecule type" value="Genomic_DNA"/>
</dbReference>